<dbReference type="AlphaFoldDB" id="A0A5N6RF89"/>
<evidence type="ECO:0000313" key="1">
    <source>
        <dbReference type="EMBL" id="KAE8076421.1"/>
    </source>
</evidence>
<evidence type="ECO:0000313" key="2">
    <source>
        <dbReference type="Proteomes" id="UP000327013"/>
    </source>
</evidence>
<reference evidence="1 2" key="1">
    <citation type="submission" date="2019-06" db="EMBL/GenBank/DDBJ databases">
        <title>A chromosomal-level reference genome of Carpinus fangiana (Coryloideae, Betulaceae).</title>
        <authorList>
            <person name="Yang X."/>
            <person name="Wang Z."/>
            <person name="Zhang L."/>
            <person name="Hao G."/>
            <person name="Liu J."/>
            <person name="Yang Y."/>
        </authorList>
    </citation>
    <scope>NUCLEOTIDE SEQUENCE [LARGE SCALE GENOMIC DNA]</scope>
    <source>
        <strain evidence="1">Cfa_2016G</strain>
        <tissue evidence="1">Leaf</tissue>
    </source>
</reference>
<keyword evidence="2" id="KW-1185">Reference proteome</keyword>
<name>A0A5N6RF89_9ROSI</name>
<organism evidence="1 2">
    <name type="scientific">Carpinus fangiana</name>
    <dbReference type="NCBI Taxonomy" id="176857"/>
    <lineage>
        <taxon>Eukaryota</taxon>
        <taxon>Viridiplantae</taxon>
        <taxon>Streptophyta</taxon>
        <taxon>Embryophyta</taxon>
        <taxon>Tracheophyta</taxon>
        <taxon>Spermatophyta</taxon>
        <taxon>Magnoliopsida</taxon>
        <taxon>eudicotyledons</taxon>
        <taxon>Gunneridae</taxon>
        <taxon>Pentapetalae</taxon>
        <taxon>rosids</taxon>
        <taxon>fabids</taxon>
        <taxon>Fagales</taxon>
        <taxon>Betulaceae</taxon>
        <taxon>Carpinus</taxon>
    </lineage>
</organism>
<protein>
    <submittedName>
        <fullName evidence="1">Uncharacterized protein</fullName>
    </submittedName>
</protein>
<dbReference type="Proteomes" id="UP000327013">
    <property type="component" value="Chromosome 6"/>
</dbReference>
<gene>
    <name evidence="1" type="ORF">FH972_015077</name>
</gene>
<sequence>MGYLGYFYVETKSFEIRSNVEGAIQLAKKSRGKSQSVIMAWPTVLWLRRNNSHGNFLELPEYGGKGLRSFLIIPEVESLVGVSAREKSLGQMSGVHKAKSPVGVQARGSYAKAVVGVRNGEKQQSLEKATAGDLYSGTHTAGDGASKLVLEGVKDTDPVIAPGDHALQ</sequence>
<accession>A0A5N6RF89</accession>
<proteinExistence type="predicted"/>
<dbReference type="EMBL" id="CM017326">
    <property type="protein sequence ID" value="KAE8076421.1"/>
    <property type="molecule type" value="Genomic_DNA"/>
</dbReference>